<accession>A0A4P8YIA0</accession>
<organism evidence="2 3">
    <name type="scientific">Jejubacter calystegiae</name>
    <dbReference type="NCBI Taxonomy" id="2579935"/>
    <lineage>
        <taxon>Bacteria</taxon>
        <taxon>Pseudomonadati</taxon>
        <taxon>Pseudomonadota</taxon>
        <taxon>Gammaproteobacteria</taxon>
        <taxon>Enterobacterales</taxon>
        <taxon>Enterobacteriaceae</taxon>
        <taxon>Jejubacter</taxon>
    </lineage>
</organism>
<dbReference type="AlphaFoldDB" id="A0A4P8YIA0"/>
<dbReference type="Proteomes" id="UP000302163">
    <property type="component" value="Chromosome"/>
</dbReference>
<evidence type="ECO:0000256" key="1">
    <source>
        <dbReference type="SAM" id="Phobius"/>
    </source>
</evidence>
<evidence type="ECO:0000313" key="3">
    <source>
        <dbReference type="Proteomes" id="UP000302163"/>
    </source>
</evidence>
<reference evidence="2 3" key="1">
    <citation type="submission" date="2019-05" db="EMBL/GenBank/DDBJ databases">
        <title>Complete genome sequence of Izhakiella calystegiae KSNA2, an endophyte isolated from beach morning glory (Calystegia soldanella).</title>
        <authorList>
            <person name="Jiang L."/>
            <person name="Jeong J.C."/>
            <person name="Kim C.Y."/>
            <person name="Kim D.H."/>
            <person name="Kim S.W."/>
            <person name="Lee j."/>
        </authorList>
    </citation>
    <scope>NUCLEOTIDE SEQUENCE [LARGE SCALE GENOMIC DNA]</scope>
    <source>
        <strain evidence="2 3">KSNA2</strain>
    </source>
</reference>
<keyword evidence="3" id="KW-1185">Reference proteome</keyword>
<dbReference type="RefSeq" id="WP_138095600.1">
    <property type="nucleotide sequence ID" value="NZ_CP040428.1"/>
</dbReference>
<gene>
    <name evidence="2" type="ORF">FEM41_08680</name>
</gene>
<name>A0A4P8YIA0_9ENTR</name>
<keyword evidence="1" id="KW-1133">Transmembrane helix</keyword>
<protein>
    <submittedName>
        <fullName evidence="2">Uncharacterized protein</fullName>
    </submittedName>
</protein>
<sequence length="66" mass="6409">MKAISFVEAKEIIGGAANPFYALVKGAQLGYETGAGIMGMVGGVVGGILGGAMGFLGGLVGSYDPA</sequence>
<keyword evidence="1" id="KW-0812">Transmembrane</keyword>
<evidence type="ECO:0000313" key="2">
    <source>
        <dbReference type="EMBL" id="QCT19723.1"/>
    </source>
</evidence>
<dbReference type="OrthoDB" id="6615139at2"/>
<keyword evidence="1" id="KW-0472">Membrane</keyword>
<feature type="transmembrane region" description="Helical" evidence="1">
    <location>
        <begin position="37"/>
        <end position="60"/>
    </location>
</feature>
<dbReference type="EMBL" id="CP040428">
    <property type="protein sequence ID" value="QCT19723.1"/>
    <property type="molecule type" value="Genomic_DNA"/>
</dbReference>
<proteinExistence type="predicted"/>
<dbReference type="KEGG" id="izh:FEM41_08680"/>